<dbReference type="Pfam" id="PF07650">
    <property type="entry name" value="KH_2"/>
    <property type="match status" value="1"/>
</dbReference>
<dbReference type="AlphaFoldDB" id="W6TD90"/>
<dbReference type="PANTHER" id="PTHR42698">
    <property type="entry name" value="GTPASE ERA"/>
    <property type="match status" value="1"/>
</dbReference>
<dbReference type="GO" id="GO:0003924">
    <property type="term" value="F:GTPase activity"/>
    <property type="evidence" value="ECO:0007669"/>
    <property type="project" value="UniProtKB-UniRule"/>
</dbReference>
<evidence type="ECO:0000256" key="2">
    <source>
        <dbReference type="ARBA" id="ARBA00020484"/>
    </source>
</evidence>
<dbReference type="GO" id="GO:0000028">
    <property type="term" value="P:ribosomal small subunit assembly"/>
    <property type="evidence" value="ECO:0007669"/>
    <property type="project" value="TreeGrafter"/>
</dbReference>
<dbReference type="PRINTS" id="PR00326">
    <property type="entry name" value="GTP1OBG"/>
</dbReference>
<dbReference type="GO" id="GO:0005525">
    <property type="term" value="F:GTP binding"/>
    <property type="evidence" value="ECO:0007669"/>
    <property type="project" value="UniProtKB-UniRule"/>
</dbReference>
<dbReference type="InterPro" id="IPR009019">
    <property type="entry name" value="KH_sf_prok-type"/>
</dbReference>
<dbReference type="InterPro" id="IPR015946">
    <property type="entry name" value="KH_dom-like_a/b"/>
</dbReference>
<evidence type="ECO:0000256" key="7">
    <source>
        <dbReference type="PROSITE-ProRule" id="PRU01050"/>
    </source>
</evidence>
<feature type="region of interest" description="G5" evidence="7">
    <location>
        <begin position="157"/>
        <end position="159"/>
    </location>
</feature>
<gene>
    <name evidence="6" type="primary">era</name>
    <name evidence="9" type="ORF">P618_201144</name>
</gene>
<dbReference type="InterPro" id="IPR005662">
    <property type="entry name" value="GTPase_Era-like"/>
</dbReference>
<keyword evidence="10" id="KW-1185">Reference proteome</keyword>
<keyword evidence="6" id="KW-0699">rRNA-binding</keyword>
<dbReference type="CDD" id="cd22534">
    <property type="entry name" value="KH-II_Era"/>
    <property type="match status" value="1"/>
</dbReference>
<keyword evidence="6" id="KW-1003">Cell membrane</keyword>
<dbReference type="InterPro" id="IPR006073">
    <property type="entry name" value="GTP-bd"/>
</dbReference>
<comment type="subunit">
    <text evidence="6">Monomer.</text>
</comment>
<dbReference type="InterPro" id="IPR005225">
    <property type="entry name" value="Small_GTP-bd"/>
</dbReference>
<dbReference type="InterPro" id="IPR004044">
    <property type="entry name" value="KH_dom_type_2"/>
</dbReference>
<dbReference type="Gene3D" id="3.30.300.20">
    <property type="match status" value="1"/>
</dbReference>
<keyword evidence="6" id="KW-0690">Ribosome biogenesis</keyword>
<dbReference type="Proteomes" id="UP000019112">
    <property type="component" value="Unassembled WGS sequence"/>
</dbReference>
<reference evidence="9 10" key="1">
    <citation type="journal article" date="2014" name="FEMS Microbiol. Lett.">
        <title>Draft genome sequences of three Holospora species (Holospora obtusa, Holospora undulata, and Holospora elegans), endonuclear symbiotic bacteria of the ciliate Paramecium caudatum.</title>
        <authorList>
            <person name="Dohra H."/>
            <person name="Tanaka K."/>
            <person name="Suzuki T."/>
            <person name="Fujishima M."/>
            <person name="Suzuki H."/>
        </authorList>
    </citation>
    <scope>NUCLEOTIDE SEQUENCE [LARGE SCALE GENOMIC DNA]</scope>
    <source>
        <strain evidence="9 10">F1</strain>
    </source>
</reference>
<organism evidence="9 10">
    <name type="scientific">Holospora obtusa F1</name>
    <dbReference type="NCBI Taxonomy" id="1399147"/>
    <lineage>
        <taxon>Bacteria</taxon>
        <taxon>Pseudomonadati</taxon>
        <taxon>Pseudomonadota</taxon>
        <taxon>Alphaproteobacteria</taxon>
        <taxon>Holosporales</taxon>
        <taxon>Holosporaceae</taxon>
        <taxon>Holospora</taxon>
    </lineage>
</organism>
<feature type="region of interest" description="G4" evidence="7">
    <location>
        <begin position="126"/>
        <end position="129"/>
    </location>
</feature>
<dbReference type="InterPro" id="IPR027417">
    <property type="entry name" value="P-loop_NTPase"/>
</dbReference>
<dbReference type="SUPFAM" id="SSF52540">
    <property type="entry name" value="P-loop containing nucleoside triphosphate hydrolases"/>
    <property type="match status" value="1"/>
</dbReference>
<keyword evidence="4 6" id="KW-0694">RNA-binding</keyword>
<keyword evidence="6" id="KW-0472">Membrane</keyword>
<feature type="binding site" evidence="6">
    <location>
        <begin position="63"/>
        <end position="67"/>
    </location>
    <ligand>
        <name>GTP</name>
        <dbReference type="ChEBI" id="CHEBI:37565"/>
    </ligand>
</feature>
<evidence type="ECO:0000256" key="4">
    <source>
        <dbReference type="ARBA" id="ARBA00022884"/>
    </source>
</evidence>
<evidence type="ECO:0000256" key="1">
    <source>
        <dbReference type="ARBA" id="ARBA00007921"/>
    </source>
</evidence>
<comment type="subcellular location">
    <subcellularLocation>
        <location evidence="6">Cytoplasm</location>
    </subcellularLocation>
    <subcellularLocation>
        <location evidence="6">Cell membrane</location>
        <topology evidence="6">Peripheral membrane protein</topology>
    </subcellularLocation>
</comment>
<dbReference type="GO" id="GO:0043024">
    <property type="term" value="F:ribosomal small subunit binding"/>
    <property type="evidence" value="ECO:0007669"/>
    <property type="project" value="TreeGrafter"/>
</dbReference>
<protein>
    <recommendedName>
        <fullName evidence="2 6">GTPase Era</fullName>
    </recommendedName>
</protein>
<dbReference type="NCBIfam" id="TIGR00231">
    <property type="entry name" value="small_GTP"/>
    <property type="match status" value="1"/>
</dbReference>
<comment type="caution">
    <text evidence="9">The sequence shown here is derived from an EMBL/GenBank/DDBJ whole genome shotgun (WGS) entry which is preliminary data.</text>
</comment>
<feature type="binding site" evidence="6">
    <location>
        <begin position="16"/>
        <end position="23"/>
    </location>
    <ligand>
        <name>GTP</name>
        <dbReference type="ChEBI" id="CHEBI:37565"/>
    </ligand>
</feature>
<dbReference type="InterPro" id="IPR030388">
    <property type="entry name" value="G_ERA_dom"/>
</dbReference>
<keyword evidence="3 6" id="KW-0547">Nucleotide-binding</keyword>
<dbReference type="GO" id="GO:0005737">
    <property type="term" value="C:cytoplasm"/>
    <property type="evidence" value="ECO:0007669"/>
    <property type="project" value="UniProtKB-SubCell"/>
</dbReference>
<dbReference type="Gene3D" id="3.40.50.300">
    <property type="entry name" value="P-loop containing nucleotide triphosphate hydrolases"/>
    <property type="match status" value="1"/>
</dbReference>
<evidence type="ECO:0000256" key="6">
    <source>
        <dbReference type="HAMAP-Rule" id="MF_00367"/>
    </source>
</evidence>
<dbReference type="Pfam" id="PF01926">
    <property type="entry name" value="MMR_HSR1"/>
    <property type="match status" value="1"/>
</dbReference>
<dbReference type="HAMAP" id="MF_00367">
    <property type="entry name" value="GTPase_Era"/>
    <property type="match status" value="1"/>
</dbReference>
<proteinExistence type="inferred from homology"/>
<dbReference type="PROSITE" id="PS51713">
    <property type="entry name" value="G_ERA"/>
    <property type="match status" value="1"/>
</dbReference>
<name>W6TD90_HOLOB</name>
<evidence type="ECO:0000259" key="8">
    <source>
        <dbReference type="PROSITE" id="PS51713"/>
    </source>
</evidence>
<feature type="region of interest" description="G2" evidence="7">
    <location>
        <begin position="42"/>
        <end position="46"/>
    </location>
</feature>
<evidence type="ECO:0000313" key="9">
    <source>
        <dbReference type="EMBL" id="ETZ06686.1"/>
    </source>
</evidence>
<feature type="domain" description="Era-type G" evidence="8">
    <location>
        <begin position="8"/>
        <end position="178"/>
    </location>
</feature>
<dbReference type="NCBIfam" id="TIGR00436">
    <property type="entry name" value="era"/>
    <property type="match status" value="1"/>
</dbReference>
<feature type="region of interest" description="G3" evidence="7">
    <location>
        <begin position="63"/>
        <end position="66"/>
    </location>
</feature>
<dbReference type="NCBIfam" id="NF000908">
    <property type="entry name" value="PRK00089.1"/>
    <property type="match status" value="1"/>
</dbReference>
<comment type="function">
    <text evidence="6">An essential GTPase that binds both GDP and GTP, with rapid nucleotide exchange. Plays a role in 16S rRNA processing and 30S ribosomal subunit biogenesis and possibly also in cell cycle regulation and energy metabolism.</text>
</comment>
<evidence type="ECO:0000256" key="3">
    <source>
        <dbReference type="ARBA" id="ARBA00022741"/>
    </source>
</evidence>
<keyword evidence="5 6" id="KW-0342">GTP-binding</keyword>
<comment type="similarity">
    <text evidence="1 6 7">Belongs to the TRAFAC class TrmE-Era-EngA-EngB-Septin-like GTPase superfamily. Era GTPase family.</text>
</comment>
<dbReference type="OrthoDB" id="9805918at2"/>
<dbReference type="CDD" id="cd04163">
    <property type="entry name" value="Era"/>
    <property type="match status" value="1"/>
</dbReference>
<dbReference type="eggNOG" id="COG1159">
    <property type="taxonomic scope" value="Bacteria"/>
</dbReference>
<keyword evidence="6" id="KW-0963">Cytoplasm</keyword>
<feature type="binding site" evidence="6">
    <location>
        <begin position="126"/>
        <end position="129"/>
    </location>
    <ligand>
        <name>GTP</name>
        <dbReference type="ChEBI" id="CHEBI:37565"/>
    </ligand>
</feature>
<evidence type="ECO:0000313" key="10">
    <source>
        <dbReference type="Proteomes" id="UP000019112"/>
    </source>
</evidence>
<dbReference type="STRING" id="1399147.P618_201144"/>
<dbReference type="SUPFAM" id="SSF54814">
    <property type="entry name" value="Prokaryotic type KH domain (KH-domain type II)"/>
    <property type="match status" value="1"/>
</dbReference>
<feature type="region of interest" description="G1" evidence="7">
    <location>
        <begin position="16"/>
        <end position="23"/>
    </location>
</feature>
<dbReference type="GO" id="GO:0070181">
    <property type="term" value="F:small ribosomal subunit rRNA binding"/>
    <property type="evidence" value="ECO:0007669"/>
    <property type="project" value="UniProtKB-UniRule"/>
</dbReference>
<dbReference type="RefSeq" id="WP_021827922.1">
    <property type="nucleotide sequence ID" value="NZ_AWTR02000090.1"/>
</dbReference>
<evidence type="ECO:0000256" key="5">
    <source>
        <dbReference type="ARBA" id="ARBA00023134"/>
    </source>
</evidence>
<dbReference type="GO" id="GO:0005886">
    <property type="term" value="C:plasma membrane"/>
    <property type="evidence" value="ECO:0007669"/>
    <property type="project" value="UniProtKB-SubCell"/>
</dbReference>
<accession>W6TD90</accession>
<sequence length="299" mass="34503">MNHPSSQRCGLIAIVGAPNSGKSSLINVLVKNKVAIVSDKPHTTRQAVYGIVCHEDLQSIFIDTPGMVLSPQDPLQNYMRKTARQSLKEANISVVVIDVDRAHHKANRLLLNASIQREIPTLVVLTKIDNWKDKSRLLPLIESYRDFESNVVGFFPVSSHTLQGIEELELALQNLLTPGAWMFPADMKTQLSFEVGLSEITREKLFWSLHQEIPYRLNVLTEKWYWRKNKRTKQKELWIWQNITVEKEGQKKLVLGQEGRRIRHVGLLARQEIQSQHRCDVHLFLHVTINPTWIERHYG</sequence>
<dbReference type="PANTHER" id="PTHR42698:SF1">
    <property type="entry name" value="GTPASE ERA, MITOCHONDRIAL"/>
    <property type="match status" value="1"/>
</dbReference>
<dbReference type="EMBL" id="AWTR02000090">
    <property type="protein sequence ID" value="ETZ06686.1"/>
    <property type="molecule type" value="Genomic_DNA"/>
</dbReference>